<keyword evidence="3 4" id="KW-0067">ATP-binding</keyword>
<dbReference type="PRINTS" id="PR00301">
    <property type="entry name" value="HEATSHOCK70"/>
</dbReference>
<dbReference type="FunFam" id="2.60.34.10:FF:000019">
    <property type="entry name" value="Heat shock 70 kDa protein 8"/>
    <property type="match status" value="1"/>
</dbReference>
<dbReference type="AlphaFoldDB" id="A0AAP0GB21"/>
<comment type="caution">
    <text evidence="5">The sequence shown here is derived from an EMBL/GenBank/DDBJ whole genome shotgun (WGS) entry which is preliminary data.</text>
</comment>
<dbReference type="Gene3D" id="3.30.420.40">
    <property type="match status" value="2"/>
</dbReference>
<protein>
    <submittedName>
        <fullName evidence="5">Heat shock 70 kDa protein 8</fullName>
    </submittedName>
</protein>
<dbReference type="Proteomes" id="UP001418222">
    <property type="component" value="Unassembled WGS sequence"/>
</dbReference>
<keyword evidence="2 4" id="KW-0547">Nucleotide-binding</keyword>
<dbReference type="FunFam" id="3.30.420.40:FF:000028">
    <property type="entry name" value="heat shock 70 kDa protein-like"/>
    <property type="match status" value="1"/>
</dbReference>
<dbReference type="Gene3D" id="3.90.640.10">
    <property type="entry name" value="Actin, Chain A, domain 4"/>
    <property type="match status" value="1"/>
</dbReference>
<evidence type="ECO:0000256" key="2">
    <source>
        <dbReference type="ARBA" id="ARBA00022741"/>
    </source>
</evidence>
<dbReference type="SUPFAM" id="SSF100920">
    <property type="entry name" value="Heat shock protein 70kD (HSP70), peptide-binding domain"/>
    <property type="match status" value="1"/>
</dbReference>
<keyword evidence="5" id="KW-0346">Stress response</keyword>
<gene>
    <name evidence="5" type="primary">HSP70-8</name>
    <name evidence="5" type="ORF">KSP39_PZI005118</name>
</gene>
<keyword evidence="6" id="KW-1185">Reference proteome</keyword>
<dbReference type="GO" id="GO:0140662">
    <property type="term" value="F:ATP-dependent protein folding chaperone"/>
    <property type="evidence" value="ECO:0007669"/>
    <property type="project" value="InterPro"/>
</dbReference>
<evidence type="ECO:0000313" key="6">
    <source>
        <dbReference type="Proteomes" id="UP001418222"/>
    </source>
</evidence>
<evidence type="ECO:0000256" key="4">
    <source>
        <dbReference type="RuleBase" id="RU003322"/>
    </source>
</evidence>
<sequence length="571" mass="61965">MADEIYTVAYDSETSADERAKPVPADIAIGIDIGTSKCSFAIWNGAEVEVLQNTQIQSTIPSHVLFKDEMPPEGFSYEVPRSGAEILSGSDAFNMKRLIGRVDTDPVVKSSKMLPFMVQTFGIGQIPLIAVPVNNVWRSTTPEEVLAIFLAELKENAEHKLKRPIRKAVLTVPISFSRLQLTRIEQACAMAGIHVFRLMPEPTAVALLYAQQQQQQIIHENMGSGMEKVALIFSMGAGFCDVAITITAGGVSQIKALLGIPVGGEDMLQNIIHYLFPDFGSLEKMKSNRLLRIAVQNAIHELSSQTSVEVKVDLRDGKIKSRSLTRVEFEEVNHKVFVKCEKLIAQCLLDARLTAEDLSDVILVGGCSSVPKIRSLVLSLCKKEDSYDGIDPLEASVRGAATEGAIASGASDASGSLDLLTIQVTTTSLGIRVDGGDFVPIIRRNTSVPVRKEMVFTTANDDQAEALVVVYEGESRRAEENIILGYFKITGIPSGPRGSAEVGICMDVDTSNVLRVYGGAHLLRTQQAVSPFLEVRMPMADIGQGWSVQALVKIYGSTMDLAATPPNEVQK</sequence>
<dbReference type="SUPFAM" id="SSF53067">
    <property type="entry name" value="Actin-like ATPase domain"/>
    <property type="match status" value="2"/>
</dbReference>
<dbReference type="InterPro" id="IPR043129">
    <property type="entry name" value="ATPase_NBD"/>
</dbReference>
<dbReference type="PANTHER" id="PTHR19375">
    <property type="entry name" value="HEAT SHOCK PROTEIN 70KDA"/>
    <property type="match status" value="1"/>
</dbReference>
<evidence type="ECO:0000256" key="3">
    <source>
        <dbReference type="ARBA" id="ARBA00022840"/>
    </source>
</evidence>
<comment type="similarity">
    <text evidence="1 4">Belongs to the heat shock protein 70 family.</text>
</comment>
<evidence type="ECO:0000256" key="1">
    <source>
        <dbReference type="ARBA" id="ARBA00007381"/>
    </source>
</evidence>
<dbReference type="EMBL" id="JBBWWQ010000004">
    <property type="protein sequence ID" value="KAK8948919.1"/>
    <property type="molecule type" value="Genomic_DNA"/>
</dbReference>
<name>A0AAP0GB21_9ASPA</name>
<dbReference type="InterPro" id="IPR013126">
    <property type="entry name" value="Hsp_70_fam"/>
</dbReference>
<dbReference type="GO" id="GO:0005524">
    <property type="term" value="F:ATP binding"/>
    <property type="evidence" value="ECO:0007669"/>
    <property type="project" value="UniProtKB-KW"/>
</dbReference>
<dbReference type="Pfam" id="PF00012">
    <property type="entry name" value="HSP70"/>
    <property type="match status" value="1"/>
</dbReference>
<reference evidence="5 6" key="1">
    <citation type="journal article" date="2022" name="Nat. Plants">
        <title>Genomes of leafy and leafless Platanthera orchids illuminate the evolution of mycoheterotrophy.</title>
        <authorList>
            <person name="Li M.H."/>
            <person name="Liu K.W."/>
            <person name="Li Z."/>
            <person name="Lu H.C."/>
            <person name="Ye Q.L."/>
            <person name="Zhang D."/>
            <person name="Wang J.Y."/>
            <person name="Li Y.F."/>
            <person name="Zhong Z.M."/>
            <person name="Liu X."/>
            <person name="Yu X."/>
            <person name="Liu D.K."/>
            <person name="Tu X.D."/>
            <person name="Liu B."/>
            <person name="Hao Y."/>
            <person name="Liao X.Y."/>
            <person name="Jiang Y.T."/>
            <person name="Sun W.H."/>
            <person name="Chen J."/>
            <person name="Chen Y.Q."/>
            <person name="Ai Y."/>
            <person name="Zhai J.W."/>
            <person name="Wu S.S."/>
            <person name="Zhou Z."/>
            <person name="Hsiao Y.Y."/>
            <person name="Wu W.L."/>
            <person name="Chen Y.Y."/>
            <person name="Lin Y.F."/>
            <person name="Hsu J.L."/>
            <person name="Li C.Y."/>
            <person name="Wang Z.W."/>
            <person name="Zhao X."/>
            <person name="Zhong W.Y."/>
            <person name="Ma X.K."/>
            <person name="Ma L."/>
            <person name="Huang J."/>
            <person name="Chen G.Z."/>
            <person name="Huang M.Z."/>
            <person name="Huang L."/>
            <person name="Peng D.H."/>
            <person name="Luo Y.B."/>
            <person name="Zou S.Q."/>
            <person name="Chen S.P."/>
            <person name="Lan S."/>
            <person name="Tsai W.C."/>
            <person name="Van de Peer Y."/>
            <person name="Liu Z.J."/>
        </authorList>
    </citation>
    <scope>NUCLEOTIDE SEQUENCE [LARGE SCALE GENOMIC DNA]</scope>
    <source>
        <strain evidence="5">Lor287</strain>
    </source>
</reference>
<evidence type="ECO:0000313" key="5">
    <source>
        <dbReference type="EMBL" id="KAK8948919.1"/>
    </source>
</evidence>
<organism evidence="5 6">
    <name type="scientific">Platanthera zijinensis</name>
    <dbReference type="NCBI Taxonomy" id="2320716"/>
    <lineage>
        <taxon>Eukaryota</taxon>
        <taxon>Viridiplantae</taxon>
        <taxon>Streptophyta</taxon>
        <taxon>Embryophyta</taxon>
        <taxon>Tracheophyta</taxon>
        <taxon>Spermatophyta</taxon>
        <taxon>Magnoliopsida</taxon>
        <taxon>Liliopsida</taxon>
        <taxon>Asparagales</taxon>
        <taxon>Orchidaceae</taxon>
        <taxon>Orchidoideae</taxon>
        <taxon>Orchideae</taxon>
        <taxon>Orchidinae</taxon>
        <taxon>Platanthera</taxon>
    </lineage>
</organism>
<dbReference type="InterPro" id="IPR029047">
    <property type="entry name" value="HSP70_peptide-bd_sf"/>
</dbReference>
<dbReference type="Gene3D" id="3.30.30.30">
    <property type="match status" value="1"/>
</dbReference>
<accession>A0AAP0GB21</accession>
<proteinExistence type="inferred from homology"/>
<dbReference type="Gene3D" id="2.60.34.10">
    <property type="entry name" value="Substrate Binding Domain Of DNAk, Chain A, domain 1"/>
    <property type="match status" value="1"/>
</dbReference>